<reference evidence="1 2" key="1">
    <citation type="submission" date="2018-11" db="EMBL/GenBank/DDBJ databases">
        <title>Complete genome sequence of Paenibacillus baekrokdamisoli strain KCTC 33723.</title>
        <authorList>
            <person name="Kang S.W."/>
            <person name="Lee K.C."/>
            <person name="Kim K.K."/>
            <person name="Kim J.S."/>
            <person name="Kim D.S."/>
            <person name="Ko S.H."/>
            <person name="Yang S.H."/>
            <person name="Lee J.S."/>
        </authorList>
    </citation>
    <scope>NUCLEOTIDE SEQUENCE [LARGE SCALE GENOMIC DNA]</scope>
    <source>
        <strain evidence="1 2">KCTC 33723</strain>
    </source>
</reference>
<dbReference type="KEGG" id="pbk:Back11_30870"/>
<protein>
    <submittedName>
        <fullName evidence="1">Uncharacterized protein</fullName>
    </submittedName>
</protein>
<organism evidence="1 2">
    <name type="scientific">Paenibacillus baekrokdamisoli</name>
    <dbReference type="NCBI Taxonomy" id="1712516"/>
    <lineage>
        <taxon>Bacteria</taxon>
        <taxon>Bacillati</taxon>
        <taxon>Bacillota</taxon>
        <taxon>Bacilli</taxon>
        <taxon>Bacillales</taxon>
        <taxon>Paenibacillaceae</taxon>
        <taxon>Paenibacillus</taxon>
    </lineage>
</organism>
<dbReference type="RefSeq" id="WP_260182922.1">
    <property type="nucleotide sequence ID" value="NZ_AP019308.1"/>
</dbReference>
<gene>
    <name evidence="1" type="ORF">Back11_30870</name>
</gene>
<dbReference type="EMBL" id="AP019308">
    <property type="protein sequence ID" value="BBH21742.1"/>
    <property type="molecule type" value="Genomic_DNA"/>
</dbReference>
<dbReference type="AlphaFoldDB" id="A0A3G9IU19"/>
<evidence type="ECO:0000313" key="1">
    <source>
        <dbReference type="EMBL" id="BBH21742.1"/>
    </source>
</evidence>
<dbReference type="Proteomes" id="UP000275368">
    <property type="component" value="Chromosome"/>
</dbReference>
<sequence length="40" mass="4431">MDNFIEIGRREGKKLLGIALALALIFEGLPAFANYLDSLH</sequence>
<keyword evidence="2" id="KW-1185">Reference proteome</keyword>
<accession>A0A3G9IU19</accession>
<proteinExistence type="predicted"/>
<name>A0A3G9IU19_9BACL</name>
<evidence type="ECO:0000313" key="2">
    <source>
        <dbReference type="Proteomes" id="UP000275368"/>
    </source>
</evidence>